<dbReference type="EMBL" id="JAGKQM010000018">
    <property type="protein sequence ID" value="KAH0866400.1"/>
    <property type="molecule type" value="Genomic_DNA"/>
</dbReference>
<gene>
    <name evidence="2" type="ORF">HID58_083611</name>
</gene>
<evidence type="ECO:0000313" key="3">
    <source>
        <dbReference type="Proteomes" id="UP000824890"/>
    </source>
</evidence>
<evidence type="ECO:0008006" key="4">
    <source>
        <dbReference type="Google" id="ProtNLM"/>
    </source>
</evidence>
<sequence>MEVMWIADPLLCAVIVQLMGICWAISLVRQLEFLLNKNNKMSIDKHLSIQVFPKKLFLWSDGGVKSNDSFIYLKEFGVLLEEECILDQPEHVNGSVDSVSDRRLRYHPEDLDVFNLENLLYNRGDEAYGEFHSSIQNLLRGEGVRLFQFVYLAMIAILEPMPNPVERTFTPQPLASWVVLSPMMDITCLLLELLVIVMASSSIQCQDSYMPDFADNGYSLIYADLVTEYVEMTVGENTAYY</sequence>
<feature type="transmembrane region" description="Helical" evidence="1">
    <location>
        <begin position="6"/>
        <end position="28"/>
    </location>
</feature>
<keyword evidence="1" id="KW-0812">Transmembrane</keyword>
<accession>A0ABQ7YGY5</accession>
<keyword evidence="1" id="KW-1133">Transmembrane helix</keyword>
<name>A0ABQ7YGY5_BRANA</name>
<evidence type="ECO:0000313" key="2">
    <source>
        <dbReference type="EMBL" id="KAH0866400.1"/>
    </source>
</evidence>
<protein>
    <recommendedName>
        <fullName evidence="4">DUF4220 domain-containing protein</fullName>
    </recommendedName>
</protein>
<keyword evidence="1" id="KW-0472">Membrane</keyword>
<keyword evidence="3" id="KW-1185">Reference proteome</keyword>
<comment type="caution">
    <text evidence="2">The sequence shown here is derived from an EMBL/GenBank/DDBJ whole genome shotgun (WGS) entry which is preliminary data.</text>
</comment>
<reference evidence="2 3" key="1">
    <citation type="submission" date="2021-05" db="EMBL/GenBank/DDBJ databases">
        <title>Genome Assembly of Synthetic Allotetraploid Brassica napus Reveals Homoeologous Exchanges between Subgenomes.</title>
        <authorList>
            <person name="Davis J.T."/>
        </authorList>
    </citation>
    <scope>NUCLEOTIDE SEQUENCE [LARGE SCALE GENOMIC DNA]</scope>
    <source>
        <strain evidence="3">cv. Da-Ae</strain>
        <tissue evidence="2">Seedling</tissue>
    </source>
</reference>
<organism evidence="2 3">
    <name type="scientific">Brassica napus</name>
    <name type="common">Rape</name>
    <dbReference type="NCBI Taxonomy" id="3708"/>
    <lineage>
        <taxon>Eukaryota</taxon>
        <taxon>Viridiplantae</taxon>
        <taxon>Streptophyta</taxon>
        <taxon>Embryophyta</taxon>
        <taxon>Tracheophyta</taxon>
        <taxon>Spermatophyta</taxon>
        <taxon>Magnoliopsida</taxon>
        <taxon>eudicotyledons</taxon>
        <taxon>Gunneridae</taxon>
        <taxon>Pentapetalae</taxon>
        <taxon>rosids</taxon>
        <taxon>malvids</taxon>
        <taxon>Brassicales</taxon>
        <taxon>Brassicaceae</taxon>
        <taxon>Brassiceae</taxon>
        <taxon>Brassica</taxon>
    </lineage>
</organism>
<evidence type="ECO:0000256" key="1">
    <source>
        <dbReference type="SAM" id="Phobius"/>
    </source>
</evidence>
<proteinExistence type="predicted"/>
<dbReference type="Proteomes" id="UP000824890">
    <property type="component" value="Unassembled WGS sequence"/>
</dbReference>